<comment type="caution">
    <text evidence="2">The sequence shown here is derived from an EMBL/GenBank/DDBJ whole genome shotgun (WGS) entry which is preliminary data.</text>
</comment>
<organism evidence="2 3">
    <name type="scientific">Mycena metata</name>
    <dbReference type="NCBI Taxonomy" id="1033252"/>
    <lineage>
        <taxon>Eukaryota</taxon>
        <taxon>Fungi</taxon>
        <taxon>Dikarya</taxon>
        <taxon>Basidiomycota</taxon>
        <taxon>Agaricomycotina</taxon>
        <taxon>Agaricomycetes</taxon>
        <taxon>Agaricomycetidae</taxon>
        <taxon>Agaricales</taxon>
        <taxon>Marasmiineae</taxon>
        <taxon>Mycenaceae</taxon>
        <taxon>Mycena</taxon>
    </lineage>
</organism>
<proteinExistence type="predicted"/>
<keyword evidence="3" id="KW-1185">Reference proteome</keyword>
<dbReference type="AlphaFoldDB" id="A0AAD7I4A2"/>
<protein>
    <submittedName>
        <fullName evidence="2">Uncharacterized protein</fullName>
    </submittedName>
</protein>
<feature type="region of interest" description="Disordered" evidence="1">
    <location>
        <begin position="124"/>
        <end position="172"/>
    </location>
</feature>
<gene>
    <name evidence="2" type="ORF">B0H16DRAFT_1467366</name>
</gene>
<accession>A0AAD7I4A2</accession>
<name>A0AAD7I4A2_9AGAR</name>
<evidence type="ECO:0000313" key="2">
    <source>
        <dbReference type="EMBL" id="KAJ7734811.1"/>
    </source>
</evidence>
<reference evidence="2" key="1">
    <citation type="submission" date="2023-03" db="EMBL/GenBank/DDBJ databases">
        <title>Massive genome expansion in bonnet fungi (Mycena s.s.) driven by repeated elements and novel gene families across ecological guilds.</title>
        <authorList>
            <consortium name="Lawrence Berkeley National Laboratory"/>
            <person name="Harder C.B."/>
            <person name="Miyauchi S."/>
            <person name="Viragh M."/>
            <person name="Kuo A."/>
            <person name="Thoen E."/>
            <person name="Andreopoulos B."/>
            <person name="Lu D."/>
            <person name="Skrede I."/>
            <person name="Drula E."/>
            <person name="Henrissat B."/>
            <person name="Morin E."/>
            <person name="Kohler A."/>
            <person name="Barry K."/>
            <person name="LaButti K."/>
            <person name="Morin E."/>
            <person name="Salamov A."/>
            <person name="Lipzen A."/>
            <person name="Mereny Z."/>
            <person name="Hegedus B."/>
            <person name="Baldrian P."/>
            <person name="Stursova M."/>
            <person name="Weitz H."/>
            <person name="Taylor A."/>
            <person name="Grigoriev I.V."/>
            <person name="Nagy L.G."/>
            <person name="Martin F."/>
            <person name="Kauserud H."/>
        </authorList>
    </citation>
    <scope>NUCLEOTIDE SEQUENCE</scope>
    <source>
        <strain evidence="2">CBHHK182m</strain>
    </source>
</reference>
<evidence type="ECO:0000256" key="1">
    <source>
        <dbReference type="SAM" id="MobiDB-lite"/>
    </source>
</evidence>
<evidence type="ECO:0000313" key="3">
    <source>
        <dbReference type="Proteomes" id="UP001215598"/>
    </source>
</evidence>
<sequence>MYDIVLAKQDEQISGLKNTMARSYSAASELNVDLLYGRVIFRRLLQEEKTRPYSVIRIRGVEPRASSGRGAQVGCKKKETTSISSAFGHEESNPVLFLGMCKSCERQKMSDFLRWVGEKKGESQPICERQKKKHSPGGGKIRTGGIEPLLQPPGNQVKGKGVPVQHEPDPSDPATCKLELVWEQGFGVESRAQKRSRLVGSFGHGDSNPALPAARLECGHGERVNVFSDLGSEKGNTER</sequence>
<dbReference type="EMBL" id="JARKIB010000130">
    <property type="protein sequence ID" value="KAJ7734811.1"/>
    <property type="molecule type" value="Genomic_DNA"/>
</dbReference>
<dbReference type="Proteomes" id="UP001215598">
    <property type="component" value="Unassembled WGS sequence"/>
</dbReference>